<dbReference type="KEGG" id="bcoh:BC6307_09790"/>
<gene>
    <name evidence="1" type="ORF">BC6307_09790</name>
</gene>
<dbReference type="PROSITE" id="PS51257">
    <property type="entry name" value="PROKAR_LIPOPROTEIN"/>
    <property type="match status" value="1"/>
</dbReference>
<reference evidence="1 2" key="1">
    <citation type="submission" date="2016-12" db="EMBL/GenBank/DDBJ databases">
        <title>The whole genome sequencing and assembly of Bacillus cohnii DSM 6307T strain.</title>
        <authorList>
            <person name="Lee Y.-J."/>
            <person name="Yi H."/>
            <person name="Bahn Y.-S."/>
            <person name="Kim J.F."/>
            <person name="Lee D.-W."/>
        </authorList>
    </citation>
    <scope>NUCLEOTIDE SEQUENCE [LARGE SCALE GENOMIC DNA]</scope>
    <source>
        <strain evidence="1 2">DSM 6307</strain>
    </source>
</reference>
<dbReference type="Proteomes" id="UP000215224">
    <property type="component" value="Chromosome"/>
</dbReference>
<dbReference type="STRING" id="1314751.GCA_001591425_01275"/>
<name>A0A223KQE6_9BACI</name>
<keyword evidence="2" id="KW-1185">Reference proteome</keyword>
<proteinExistence type="predicted"/>
<dbReference type="AlphaFoldDB" id="A0A223KQE6"/>
<dbReference type="EMBL" id="CP018866">
    <property type="protein sequence ID" value="AST91553.1"/>
    <property type="molecule type" value="Genomic_DNA"/>
</dbReference>
<sequence length="186" mass="21308">MKIRIQIYLLIFLLIVLSACGAAIEDEDNIIDKSIDTIGYLQTNDWDQLAQLVHPEKGLLFSANAQIEVDDVLFSNEEVALFGKDEKEYSFSPQIETTPANFINNELLSKEGVQVEYTVSSFDQSQVPTNIDENNIEEAYPDAQFVEYYSPPSTNDEDNWQAIRLVFEKERRHHYLVAIVRETPAK</sequence>
<protein>
    <recommendedName>
        <fullName evidence="3">Lipoprotein</fullName>
    </recommendedName>
</protein>
<organism evidence="1 2">
    <name type="scientific">Sutcliffiella cohnii</name>
    <dbReference type="NCBI Taxonomy" id="33932"/>
    <lineage>
        <taxon>Bacteria</taxon>
        <taxon>Bacillati</taxon>
        <taxon>Bacillota</taxon>
        <taxon>Bacilli</taxon>
        <taxon>Bacillales</taxon>
        <taxon>Bacillaceae</taxon>
        <taxon>Sutcliffiella</taxon>
    </lineage>
</organism>
<dbReference type="RefSeq" id="WP_066413602.1">
    <property type="nucleotide sequence ID" value="NZ_CP018866.1"/>
</dbReference>
<evidence type="ECO:0000313" key="1">
    <source>
        <dbReference type="EMBL" id="AST91553.1"/>
    </source>
</evidence>
<evidence type="ECO:0008006" key="3">
    <source>
        <dbReference type="Google" id="ProtNLM"/>
    </source>
</evidence>
<accession>A0A223KQE6</accession>
<evidence type="ECO:0000313" key="2">
    <source>
        <dbReference type="Proteomes" id="UP000215224"/>
    </source>
</evidence>